<feature type="domain" description="AMP-binding enzyme C-terminal" evidence="2">
    <location>
        <begin position="465"/>
        <end position="530"/>
    </location>
</feature>
<dbReference type="Gene3D" id="3.40.50.12780">
    <property type="entry name" value="N-terminal domain of ligase-like"/>
    <property type="match status" value="1"/>
</dbReference>
<dbReference type="InterPro" id="IPR045851">
    <property type="entry name" value="AMP-bd_C_sf"/>
</dbReference>
<keyword evidence="3" id="KW-0436">Ligase</keyword>
<dbReference type="Pfam" id="PF00501">
    <property type="entry name" value="AMP-binding"/>
    <property type="match status" value="1"/>
</dbReference>
<evidence type="ECO:0000313" key="4">
    <source>
        <dbReference type="Proteomes" id="UP000799424"/>
    </source>
</evidence>
<evidence type="ECO:0000259" key="2">
    <source>
        <dbReference type="Pfam" id="PF13193"/>
    </source>
</evidence>
<dbReference type="Gene3D" id="3.30.300.30">
    <property type="match status" value="1"/>
</dbReference>
<keyword evidence="4" id="KW-1185">Reference proteome</keyword>
<dbReference type="OrthoDB" id="10253115at2759"/>
<name>A0A6A6ZSX4_9PLEO</name>
<sequence length="569" mass="62482">MDVLRSATFTAASAPPLPELNIGQLLDAQYDLYPNRVAAISRWQRKRVTYRDLHTECQNIALSLLVQGVHPRDHVVVLAGNSIEYMQLFFAVGAIGAVFSIINPTFTADEVIAAVDFLDPAAIFVAGRIGYRKNDDLLASLAQTRTRDSLVVRLSTSERPHVDGLKTWDEFLNVPSDHDHRSLLTQFWAASHPDDTLCVQFTSGTTGLRKAAMLSHQNLLGNAWVVGHRLGYTQDEVVCCCVPLSHCFGLVCGILGSVMHGCTVVIPFDIFLSGASLEALSQERCTVIFAVATMFQAMLDHPDAKKYSHEICLRTGIVAGSTLSLTLLQRLKNEFALTGLAYAYGMTEASGVVFMTDPSQDSLLDDHVSVGTLLPHSFAKVVDDDLKTLNSGVAGELLLAGYLNFKGYYKTQSKTNEALFTDLDGRQWLRTGDLVTINAAGRCIVTGRVKDMIKRGGENIFPSDIEKVLEENPGIETAACIGIPDDHWGEIVGVFIKRACQTETAELGTKEIKFWLRHKVAPHKVPEHYFWLGDGAGVPNELPCNHTGKLLKGELRTIASNLLQQKRQC</sequence>
<dbReference type="EMBL" id="MU006232">
    <property type="protein sequence ID" value="KAF2823437.1"/>
    <property type="molecule type" value="Genomic_DNA"/>
</dbReference>
<dbReference type="InterPro" id="IPR025110">
    <property type="entry name" value="AMP-bd_C"/>
</dbReference>
<evidence type="ECO:0000313" key="3">
    <source>
        <dbReference type="EMBL" id="KAF2823437.1"/>
    </source>
</evidence>
<dbReference type="PANTHER" id="PTHR43201">
    <property type="entry name" value="ACYL-COA SYNTHETASE"/>
    <property type="match status" value="1"/>
</dbReference>
<feature type="domain" description="AMP-dependent synthetase/ligase" evidence="1">
    <location>
        <begin position="28"/>
        <end position="409"/>
    </location>
</feature>
<dbReference type="GO" id="GO:0006631">
    <property type="term" value="P:fatty acid metabolic process"/>
    <property type="evidence" value="ECO:0007669"/>
    <property type="project" value="TreeGrafter"/>
</dbReference>
<organism evidence="3 4">
    <name type="scientific">Ophiobolus disseminans</name>
    <dbReference type="NCBI Taxonomy" id="1469910"/>
    <lineage>
        <taxon>Eukaryota</taxon>
        <taxon>Fungi</taxon>
        <taxon>Dikarya</taxon>
        <taxon>Ascomycota</taxon>
        <taxon>Pezizomycotina</taxon>
        <taxon>Dothideomycetes</taxon>
        <taxon>Pleosporomycetidae</taxon>
        <taxon>Pleosporales</taxon>
        <taxon>Pleosporineae</taxon>
        <taxon>Phaeosphaeriaceae</taxon>
        <taxon>Ophiobolus</taxon>
    </lineage>
</organism>
<dbReference type="InterPro" id="IPR042099">
    <property type="entry name" value="ANL_N_sf"/>
</dbReference>
<evidence type="ECO:0000259" key="1">
    <source>
        <dbReference type="Pfam" id="PF00501"/>
    </source>
</evidence>
<gene>
    <name evidence="3" type="ORF">CC86DRAFT_409349</name>
</gene>
<accession>A0A6A6ZSX4</accession>
<dbReference type="InterPro" id="IPR000873">
    <property type="entry name" value="AMP-dep_synth/lig_dom"/>
</dbReference>
<dbReference type="Pfam" id="PF13193">
    <property type="entry name" value="AMP-binding_C"/>
    <property type="match status" value="1"/>
</dbReference>
<protein>
    <submittedName>
        <fullName evidence="3">Putative amp dependent CoA ligase</fullName>
    </submittedName>
</protein>
<reference evidence="3" key="1">
    <citation type="journal article" date="2020" name="Stud. Mycol.">
        <title>101 Dothideomycetes genomes: a test case for predicting lifestyles and emergence of pathogens.</title>
        <authorList>
            <person name="Haridas S."/>
            <person name="Albert R."/>
            <person name="Binder M."/>
            <person name="Bloem J."/>
            <person name="Labutti K."/>
            <person name="Salamov A."/>
            <person name="Andreopoulos B."/>
            <person name="Baker S."/>
            <person name="Barry K."/>
            <person name="Bills G."/>
            <person name="Bluhm B."/>
            <person name="Cannon C."/>
            <person name="Castanera R."/>
            <person name="Culley D."/>
            <person name="Daum C."/>
            <person name="Ezra D."/>
            <person name="Gonzalez J."/>
            <person name="Henrissat B."/>
            <person name="Kuo A."/>
            <person name="Liang C."/>
            <person name="Lipzen A."/>
            <person name="Lutzoni F."/>
            <person name="Magnuson J."/>
            <person name="Mondo S."/>
            <person name="Nolan M."/>
            <person name="Ohm R."/>
            <person name="Pangilinan J."/>
            <person name="Park H.-J."/>
            <person name="Ramirez L."/>
            <person name="Alfaro M."/>
            <person name="Sun H."/>
            <person name="Tritt A."/>
            <person name="Yoshinaga Y."/>
            <person name="Zwiers L.-H."/>
            <person name="Turgeon B."/>
            <person name="Goodwin S."/>
            <person name="Spatafora J."/>
            <person name="Crous P."/>
            <person name="Grigoriev I."/>
        </authorList>
    </citation>
    <scope>NUCLEOTIDE SEQUENCE</scope>
    <source>
        <strain evidence="3">CBS 113818</strain>
    </source>
</reference>
<dbReference type="PANTHER" id="PTHR43201:SF6">
    <property type="entry name" value="ACYL COA SYNTHETASE (EUROFUNG)"/>
    <property type="match status" value="1"/>
</dbReference>
<dbReference type="Proteomes" id="UP000799424">
    <property type="component" value="Unassembled WGS sequence"/>
</dbReference>
<dbReference type="GO" id="GO:0031956">
    <property type="term" value="F:medium-chain fatty acid-CoA ligase activity"/>
    <property type="evidence" value="ECO:0007669"/>
    <property type="project" value="TreeGrafter"/>
</dbReference>
<dbReference type="AlphaFoldDB" id="A0A6A6ZSX4"/>
<proteinExistence type="predicted"/>
<dbReference type="SUPFAM" id="SSF56801">
    <property type="entry name" value="Acetyl-CoA synthetase-like"/>
    <property type="match status" value="1"/>
</dbReference>